<name>A0ABY0TEM3_9PROT</name>
<comment type="caution">
    <text evidence="1">The sequence shown here is derived from an EMBL/GenBank/DDBJ whole genome shotgun (WGS) entry which is preliminary data.</text>
</comment>
<protein>
    <submittedName>
        <fullName evidence="1">Uncharacterized protein</fullName>
    </submittedName>
</protein>
<evidence type="ECO:0000313" key="1">
    <source>
        <dbReference type="EMBL" id="SDQ62599.1"/>
    </source>
</evidence>
<sequence length="673" mass="74344">MNSFDAEKLYHLLPSIHRIRDEEQGGPLKALLTVIAEQVKVMEENIEQLYDDQFVETCADWVVPYIGDLIGYRVLHGATERISSPRAEVAHTIALRRRKGTASVLEQLARDVTGWNARAVEFFQTLATTQHMNHIRLNNHYAPELRKWESLEYVGTAFDTIAHTVDVRRIASGRGRYNIPNVGLFLWPIESHSLTRSTAVKVDGRRWRISPLNHDMPLYNRPEAETHITHLAEHVNVPMPLSRRVLHEDVRPVSQYYGEGLSLALYVDDTMQPVTNIKICNLSGDDANWAHLPEEEKYAIDPVLGRVALPEGVPATKVEVTHHYGFGARIGGGEYERGQSFAASVDQIVSNAPGHHPTITAALAALAGNGVVEIQDNGRYEEALSVQVLAGKRIELRAKNECRPSLVLTDEMTVTGGVDSEFVLNGLLVSGKKLRVPATAGNRLRHLRIAHTTLVPGLALTPEGNPVHRNEPSLVVETANTEVNIERAIIGGLRSGADVKLALVDSILDATHVDGIASAGLDDIQEGGSLSMYGCTSIGKLHATAMPFISNSVLLATPAQGDTWVAPVQVKQRQTGCIRFSWLPRDARVPRRYRCQPDAGSMAAPRILSLRYGTPFYCWLSATTANAIRRGAEDEGEMGAYHHLHAPQREINLRVRLDEYLRAGLEAGIFYEI</sequence>
<dbReference type="Proteomes" id="UP000183471">
    <property type="component" value="Unassembled WGS sequence"/>
</dbReference>
<accession>A0ABY0TEM3</accession>
<keyword evidence="2" id="KW-1185">Reference proteome</keyword>
<proteinExistence type="predicted"/>
<dbReference type="EMBL" id="FNKY01000001">
    <property type="protein sequence ID" value="SDQ62599.1"/>
    <property type="molecule type" value="Genomic_DNA"/>
</dbReference>
<gene>
    <name evidence="1" type="ORF">SAMN05216402_1602</name>
</gene>
<dbReference type="RefSeq" id="WP_074631850.1">
    <property type="nucleotide sequence ID" value="NZ_FNKY01000001.1"/>
</dbReference>
<evidence type="ECO:0000313" key="2">
    <source>
        <dbReference type="Proteomes" id="UP000183471"/>
    </source>
</evidence>
<reference evidence="1 2" key="1">
    <citation type="submission" date="2016-10" db="EMBL/GenBank/DDBJ databases">
        <authorList>
            <person name="Varghese N."/>
            <person name="Submissions S."/>
        </authorList>
    </citation>
    <scope>NUCLEOTIDE SEQUENCE [LARGE SCALE GENOMIC DNA]</scope>
    <source>
        <strain evidence="1 2">Nl1</strain>
    </source>
</reference>
<organism evidence="1 2">
    <name type="scientific">Nitrosospira multiformis</name>
    <dbReference type="NCBI Taxonomy" id="1231"/>
    <lineage>
        <taxon>Bacteria</taxon>
        <taxon>Pseudomonadati</taxon>
        <taxon>Pseudomonadota</taxon>
        <taxon>Betaproteobacteria</taxon>
        <taxon>Nitrosomonadales</taxon>
        <taxon>Nitrosomonadaceae</taxon>
        <taxon>Nitrosospira</taxon>
    </lineage>
</organism>